<evidence type="ECO:0000256" key="2">
    <source>
        <dbReference type="ARBA" id="ARBA00005297"/>
    </source>
</evidence>
<comment type="similarity">
    <text evidence="2">Belongs to the isochorismate synthase family.</text>
</comment>
<protein>
    <recommendedName>
        <fullName evidence="3">isochorismate synthase</fullName>
        <ecNumber evidence="3">5.4.4.2</ecNumber>
    </recommendedName>
    <alternativeName>
        <fullName evidence="5">Isochorismate mutase</fullName>
    </alternativeName>
</protein>
<dbReference type="InterPro" id="IPR005801">
    <property type="entry name" value="ADC_synthase"/>
</dbReference>
<dbReference type="AlphaFoldDB" id="F3ZPF9"/>
<dbReference type="SUPFAM" id="SSF56322">
    <property type="entry name" value="ADC synthase"/>
    <property type="match status" value="1"/>
</dbReference>
<dbReference type="EMBL" id="CM001167">
    <property type="protein sequence ID" value="EGJ71616.1"/>
    <property type="molecule type" value="Genomic_DNA"/>
</dbReference>
<accession>F3ZPF9</accession>
<dbReference type="OrthoDB" id="9806579at2"/>
<name>F3ZPF9_9BACE</name>
<evidence type="ECO:0000256" key="3">
    <source>
        <dbReference type="ARBA" id="ARBA00012824"/>
    </source>
</evidence>
<dbReference type="InterPro" id="IPR004561">
    <property type="entry name" value="IsoChor_synthase"/>
</dbReference>
<evidence type="ECO:0000256" key="5">
    <source>
        <dbReference type="ARBA" id="ARBA00041564"/>
    </source>
</evidence>
<dbReference type="eggNOG" id="COG1169">
    <property type="taxonomic scope" value="Bacteria"/>
</dbReference>
<sequence>MIQINDEHLYILDQLIAKKQLFAAYKMPQSDTWHFVMQESGHPQLLTDLSQLNEEEGYVIAPFQVSEGLPIVLLHIDRRTLPSREELEKYPIRTLPTEKVEDFLLEGEMKQKYKDCFDSFMQPLQENTMAKLVLSRHRVQKKEKDLSLAKAFEMACNSYPNGYVYLVHTPQTGVWMGSTPEIILAGKKQYWQTVALAGTKPYVEGKAPLWDAKNRREQDLVAQYVQHQLNAFGIEPEIEGPVNIKAAQVVHLVSHFSFQLEQNNRLGDLLKLLHPTPAVCGLPKEEAYRFILENEHHNRKYYSGFIGELSPYETTNLFVNLRCMQIHSKSYTLYAGGGLLSSSILDEEWQETENKMQTMRALLQ</sequence>
<evidence type="ECO:0000256" key="1">
    <source>
        <dbReference type="ARBA" id="ARBA00000799"/>
    </source>
</evidence>
<keyword evidence="4" id="KW-0413">Isomerase</keyword>
<feature type="domain" description="Chorismate-utilising enzyme C-terminal" evidence="6">
    <location>
        <begin position="110"/>
        <end position="355"/>
    </location>
</feature>
<reference evidence="7 8" key="1">
    <citation type="journal article" date="2011" name="Stand. Genomic Sci.">
        <title>Non-contiguous finished genome sequence of Bacteroides coprosuis type strain (PC139).</title>
        <authorList>
            <person name="Land M."/>
            <person name="Held B."/>
            <person name="Gronow S."/>
            <person name="Abt B."/>
            <person name="Lucas S."/>
            <person name="Del Rio T.G."/>
            <person name="Nolan M."/>
            <person name="Tice H."/>
            <person name="Cheng J.F."/>
            <person name="Pitluck S."/>
            <person name="Liolios K."/>
            <person name="Pagani I."/>
            <person name="Ivanova N."/>
            <person name="Mavromatis K."/>
            <person name="Mikhailova N."/>
            <person name="Pati A."/>
            <person name="Tapia R."/>
            <person name="Han C."/>
            <person name="Goodwin L."/>
            <person name="Chen A."/>
            <person name="Palaniappan K."/>
            <person name="Hauser L."/>
            <person name="Brambilla E.M."/>
            <person name="Rohde M."/>
            <person name="Goker M."/>
            <person name="Detter J.C."/>
            <person name="Woyke T."/>
            <person name="Bristow J."/>
            <person name="Eisen J.A."/>
            <person name="Markowitz V."/>
            <person name="Hugenholtz P."/>
            <person name="Kyrpides N.C."/>
            <person name="Klenk H.P."/>
            <person name="Lapidus A."/>
        </authorList>
    </citation>
    <scope>NUCLEOTIDE SEQUENCE [LARGE SCALE GENOMIC DNA]</scope>
    <source>
        <strain evidence="7 8">DSM 18011</strain>
    </source>
</reference>
<evidence type="ECO:0000313" key="7">
    <source>
        <dbReference type="EMBL" id="EGJ71616.1"/>
    </source>
</evidence>
<dbReference type="STRING" id="679937.Bcop_1421"/>
<dbReference type="PANTHER" id="PTHR42839">
    <property type="entry name" value="ISOCHORISMATE SYNTHASE ENTC"/>
    <property type="match status" value="1"/>
</dbReference>
<evidence type="ECO:0000313" key="8">
    <source>
        <dbReference type="Proteomes" id="UP000018439"/>
    </source>
</evidence>
<dbReference type="InterPro" id="IPR015890">
    <property type="entry name" value="Chorismate_C"/>
</dbReference>
<comment type="catalytic activity">
    <reaction evidence="1">
        <text>chorismate = isochorismate</text>
        <dbReference type="Rhea" id="RHEA:18985"/>
        <dbReference type="ChEBI" id="CHEBI:29748"/>
        <dbReference type="ChEBI" id="CHEBI:29780"/>
        <dbReference type="EC" id="5.4.4.2"/>
    </reaction>
</comment>
<dbReference type="Proteomes" id="UP000018439">
    <property type="component" value="Chromosome"/>
</dbReference>
<dbReference type="PANTHER" id="PTHR42839:SF2">
    <property type="entry name" value="ISOCHORISMATE SYNTHASE ENTC"/>
    <property type="match status" value="1"/>
</dbReference>
<keyword evidence="8" id="KW-1185">Reference proteome</keyword>
<dbReference type="Gene3D" id="3.60.120.10">
    <property type="entry name" value="Anthranilate synthase"/>
    <property type="match status" value="1"/>
</dbReference>
<dbReference type="NCBIfam" id="TIGR00543">
    <property type="entry name" value="isochor_syn"/>
    <property type="match status" value="1"/>
</dbReference>
<proteinExistence type="inferred from homology"/>
<evidence type="ECO:0000256" key="4">
    <source>
        <dbReference type="ARBA" id="ARBA00023235"/>
    </source>
</evidence>
<evidence type="ECO:0000259" key="6">
    <source>
        <dbReference type="Pfam" id="PF00425"/>
    </source>
</evidence>
<dbReference type="Pfam" id="PF00425">
    <property type="entry name" value="Chorismate_bind"/>
    <property type="match status" value="1"/>
</dbReference>
<dbReference type="GO" id="GO:0008909">
    <property type="term" value="F:isochorismate synthase activity"/>
    <property type="evidence" value="ECO:0007669"/>
    <property type="project" value="UniProtKB-EC"/>
</dbReference>
<organism evidence="7 8">
    <name type="scientific">Bacteroides coprosuis DSM 18011</name>
    <dbReference type="NCBI Taxonomy" id="679937"/>
    <lineage>
        <taxon>Bacteria</taxon>
        <taxon>Pseudomonadati</taxon>
        <taxon>Bacteroidota</taxon>
        <taxon>Bacteroidia</taxon>
        <taxon>Bacteroidales</taxon>
        <taxon>Bacteroidaceae</taxon>
        <taxon>Bacteroides</taxon>
    </lineage>
</organism>
<gene>
    <name evidence="7" type="ORF">Bcop_1421</name>
</gene>
<dbReference type="HOGENOM" id="CLU_006493_8_0_10"/>
<dbReference type="EC" id="5.4.4.2" evidence="3"/>